<sequence length="168" mass="18070">MHWLQACRGARRAVVAPFRGPKSRTGVRLATGRVCGSRNGRLYLASTVGNVGINSGPGPFVRLCCVCVAGWLALRCAACFPACLLACLLAGWMLACLWVHDRRFHLLLSLVACFAGAGRCLVGRFARWLRSAVPLPSAGQPWRRLVFAFACVAVSCTLLSGRPRASRA</sequence>
<proteinExistence type="predicted"/>
<keyword evidence="1" id="KW-1133">Transmembrane helix</keyword>
<evidence type="ECO:0000313" key="3">
    <source>
        <dbReference type="Proteomes" id="UP001360953"/>
    </source>
</evidence>
<keyword evidence="1" id="KW-0472">Membrane</keyword>
<dbReference type="EMBL" id="JBBPEH010000004">
    <property type="protein sequence ID" value="KAK7539749.1"/>
    <property type="molecule type" value="Genomic_DNA"/>
</dbReference>
<dbReference type="Proteomes" id="UP001360953">
    <property type="component" value="Unassembled WGS sequence"/>
</dbReference>
<accession>A0ABR1LYM9</accession>
<feature type="transmembrane region" description="Helical" evidence="1">
    <location>
        <begin position="72"/>
        <end position="99"/>
    </location>
</feature>
<protein>
    <submittedName>
        <fullName evidence="2">Uncharacterized protein</fullName>
    </submittedName>
</protein>
<feature type="transmembrane region" description="Helical" evidence="1">
    <location>
        <begin position="106"/>
        <end position="125"/>
    </location>
</feature>
<gene>
    <name evidence="2" type="ORF">J3D65DRAFT_619691</name>
</gene>
<name>A0ABR1LYM9_9PEZI</name>
<dbReference type="GeneID" id="92032687"/>
<comment type="caution">
    <text evidence="2">The sequence shown here is derived from an EMBL/GenBank/DDBJ whole genome shotgun (WGS) entry which is preliminary data.</text>
</comment>
<keyword evidence="3" id="KW-1185">Reference proteome</keyword>
<reference evidence="2 3" key="1">
    <citation type="submission" date="2024-04" db="EMBL/GenBank/DDBJ databases">
        <title>Phyllosticta paracitricarpa is synonymous to the EU quarantine fungus P. citricarpa based on phylogenomic analyses.</title>
        <authorList>
            <consortium name="Lawrence Berkeley National Laboratory"/>
            <person name="Van ingen-buijs V.A."/>
            <person name="Van westerhoven A.C."/>
            <person name="Haridas S."/>
            <person name="Skiadas P."/>
            <person name="Martin F."/>
            <person name="Groenewald J.Z."/>
            <person name="Crous P.W."/>
            <person name="Seidl M.F."/>
        </authorList>
    </citation>
    <scope>NUCLEOTIDE SEQUENCE [LARGE SCALE GENOMIC DNA]</scope>
    <source>
        <strain evidence="2 3">CPC 17464</strain>
    </source>
</reference>
<organism evidence="2 3">
    <name type="scientific">Phyllosticta citribraziliensis</name>
    <dbReference type="NCBI Taxonomy" id="989973"/>
    <lineage>
        <taxon>Eukaryota</taxon>
        <taxon>Fungi</taxon>
        <taxon>Dikarya</taxon>
        <taxon>Ascomycota</taxon>
        <taxon>Pezizomycotina</taxon>
        <taxon>Dothideomycetes</taxon>
        <taxon>Dothideomycetes incertae sedis</taxon>
        <taxon>Botryosphaeriales</taxon>
        <taxon>Phyllostictaceae</taxon>
        <taxon>Phyllosticta</taxon>
    </lineage>
</organism>
<evidence type="ECO:0000256" key="1">
    <source>
        <dbReference type="SAM" id="Phobius"/>
    </source>
</evidence>
<evidence type="ECO:0000313" key="2">
    <source>
        <dbReference type="EMBL" id="KAK7539749.1"/>
    </source>
</evidence>
<keyword evidence="1" id="KW-0812">Transmembrane</keyword>
<dbReference type="RefSeq" id="XP_066657020.1">
    <property type="nucleotide sequence ID" value="XM_066799781.1"/>
</dbReference>